<dbReference type="PANTHER" id="PTHR43092:SF2">
    <property type="entry name" value="HERCYNYLCYSTEINE SULFOXIDE LYASE"/>
    <property type="match status" value="1"/>
</dbReference>
<proteinExistence type="predicted"/>
<dbReference type="Gene3D" id="3.40.640.10">
    <property type="entry name" value="Type I PLP-dependent aspartate aminotransferase-like (Major domain)"/>
    <property type="match status" value="1"/>
</dbReference>
<protein>
    <recommendedName>
        <fullName evidence="2">Aminotransferase class V domain-containing protein</fullName>
    </recommendedName>
</protein>
<dbReference type="InterPro" id="IPR015421">
    <property type="entry name" value="PyrdxlP-dep_Trfase_major"/>
</dbReference>
<evidence type="ECO:0000256" key="1">
    <source>
        <dbReference type="ARBA" id="ARBA00022898"/>
    </source>
</evidence>
<keyword evidence="1" id="KW-0663">Pyridoxal phosphate</keyword>
<reference evidence="3 4" key="1">
    <citation type="submission" date="2017-03" db="EMBL/GenBank/DDBJ databases">
        <title>Genomes of endolithic fungi from Antarctica.</title>
        <authorList>
            <person name="Coleine C."/>
            <person name="Masonjones S."/>
            <person name="Stajich J.E."/>
        </authorList>
    </citation>
    <scope>NUCLEOTIDE SEQUENCE [LARGE SCALE GENOMIC DNA]</scope>
    <source>
        <strain evidence="3 4">CCFEE 6314</strain>
    </source>
</reference>
<dbReference type="Pfam" id="PF00266">
    <property type="entry name" value="Aminotran_5"/>
    <property type="match status" value="1"/>
</dbReference>
<accession>A0A438NK44</accession>
<dbReference type="VEuPathDB" id="FungiDB:PV10_01555"/>
<dbReference type="PANTHER" id="PTHR43092">
    <property type="entry name" value="L-CYSTEINE DESULFHYDRASE"/>
    <property type="match status" value="1"/>
</dbReference>
<dbReference type="EMBL" id="NAJM01000001">
    <property type="protein sequence ID" value="RVX76109.1"/>
    <property type="molecule type" value="Genomic_DNA"/>
</dbReference>
<evidence type="ECO:0000313" key="3">
    <source>
        <dbReference type="EMBL" id="RVX76109.1"/>
    </source>
</evidence>
<name>A0A438NK44_EXOME</name>
<organism evidence="3 4">
    <name type="scientific">Exophiala mesophila</name>
    <name type="common">Black yeast-like fungus</name>
    <dbReference type="NCBI Taxonomy" id="212818"/>
    <lineage>
        <taxon>Eukaryota</taxon>
        <taxon>Fungi</taxon>
        <taxon>Dikarya</taxon>
        <taxon>Ascomycota</taxon>
        <taxon>Pezizomycotina</taxon>
        <taxon>Eurotiomycetes</taxon>
        <taxon>Chaetothyriomycetidae</taxon>
        <taxon>Chaetothyriales</taxon>
        <taxon>Herpotrichiellaceae</taxon>
        <taxon>Exophiala</taxon>
    </lineage>
</organism>
<evidence type="ECO:0000259" key="2">
    <source>
        <dbReference type="Pfam" id="PF00266"/>
    </source>
</evidence>
<dbReference type="OrthoDB" id="5978656at2759"/>
<dbReference type="Proteomes" id="UP000288859">
    <property type="component" value="Unassembled WGS sequence"/>
</dbReference>
<dbReference type="InterPro" id="IPR000192">
    <property type="entry name" value="Aminotrans_V_dom"/>
</dbReference>
<evidence type="ECO:0000313" key="4">
    <source>
        <dbReference type="Proteomes" id="UP000288859"/>
    </source>
</evidence>
<dbReference type="SUPFAM" id="SSF53383">
    <property type="entry name" value="PLP-dependent transferases"/>
    <property type="match status" value="1"/>
</dbReference>
<feature type="domain" description="Aminotransferase class V" evidence="2">
    <location>
        <begin position="78"/>
        <end position="269"/>
    </location>
</feature>
<sequence length="599" mass="65483">MSTMGSFGEVTEFGHGFRSHFLHDLKYTNLNHDEAARDPHVTSMSDSYAMSLILNIRNALRGYQKLAESAPDRFLRYQYVDLLNKSRERISTLLNAPVDDCVFVSNATTGINTVLRNLQYKEKDCIIYFDTVYGAIEKTLLSIVETNPQVQLRKVGHGQDFAYSLPCTHSEILNALSQTISRVIYDGLTPKVCVFETIVSIPGVRFPFERITKMCKEYGILSVIDGAHGVGQIALNLTQLDPDFFVSNCHKWLYTPRGCAVFYVPARNQHLIRTTFPTSHGYVPVSTANVRQVLPDTGKSPFVSLFQFVATADNTPYYCVPAALNFRQNLCGGEEAIYNYIRDIAQRGADLLAMLLGTEVMDDLDAGFGLKTMGSYEASVHREGGTYGWTGGLRDCAMANVLLPVTIVGATTRGSISMGPGGAGSAGGLSPALRQSSYGFPSAGATTASTTASLRAASGSSLLDASVRSSSPLSSPSLYASGPIIIQEEDVMKHVEWMQKTLLDEYNTFVAIYQYDGRLWTRISGQIYLELKDFEWLGGVLKALLERVRSGESLRGKNAAPILRDVDFGNLAITPTASRQGPGASVRRYDAASGSWVDG</sequence>
<dbReference type="AlphaFoldDB" id="A0A438NK44"/>
<comment type="caution">
    <text evidence="3">The sequence shown here is derived from an EMBL/GenBank/DDBJ whole genome shotgun (WGS) entry which is preliminary data.</text>
</comment>
<dbReference type="InterPro" id="IPR015424">
    <property type="entry name" value="PyrdxlP-dep_Trfase"/>
</dbReference>
<gene>
    <name evidence="3" type="ORF">B0A52_00466</name>
</gene>